<gene>
    <name evidence="10" type="ORF">TS85_10305</name>
</gene>
<feature type="modified residue" description="4-aspartylphosphate" evidence="6">
    <location>
        <position position="52"/>
    </location>
</feature>
<dbReference type="PROSITE" id="PS51755">
    <property type="entry name" value="OMPR_PHOB"/>
    <property type="match status" value="1"/>
</dbReference>
<dbReference type="PANTHER" id="PTHR48111">
    <property type="entry name" value="REGULATOR OF RPOS"/>
    <property type="match status" value="1"/>
</dbReference>
<dbReference type="SUPFAM" id="SSF52172">
    <property type="entry name" value="CheY-like"/>
    <property type="match status" value="1"/>
</dbReference>
<dbReference type="RefSeq" id="WP_052507840.1">
    <property type="nucleotide sequence ID" value="NZ_CP010836.1"/>
</dbReference>
<evidence type="ECO:0000313" key="10">
    <source>
        <dbReference type="EMBL" id="AJP72092.1"/>
    </source>
</evidence>
<dbReference type="KEGG" id="sphi:TS85_10305"/>
<reference evidence="10 11" key="1">
    <citation type="journal article" date="2015" name="Int. J. Syst. Evol. Microbiol.">
        <title>Sphingomonas hengshuiensis sp. nov., isolated from lake wetland.</title>
        <authorList>
            <person name="Wei S."/>
            <person name="Wang T."/>
            <person name="Liu H."/>
            <person name="Zhang C."/>
            <person name="Guo J."/>
            <person name="Wang Q."/>
            <person name="Liang K."/>
            <person name="Zhang Z."/>
        </authorList>
    </citation>
    <scope>NUCLEOTIDE SEQUENCE [LARGE SCALE GENOMIC DNA]</scope>
    <source>
        <strain evidence="10 11">WHSC-8</strain>
    </source>
</reference>
<keyword evidence="11" id="KW-1185">Reference proteome</keyword>
<accession>A0A7U4J895</accession>
<evidence type="ECO:0000256" key="5">
    <source>
        <dbReference type="ARBA" id="ARBA00023163"/>
    </source>
</evidence>
<evidence type="ECO:0000256" key="4">
    <source>
        <dbReference type="ARBA" id="ARBA00023125"/>
    </source>
</evidence>
<dbReference type="InterPro" id="IPR001789">
    <property type="entry name" value="Sig_transdc_resp-reg_receiver"/>
</dbReference>
<evidence type="ECO:0000256" key="7">
    <source>
        <dbReference type="PROSITE-ProRule" id="PRU01091"/>
    </source>
</evidence>
<keyword evidence="4 7" id="KW-0238">DNA-binding</keyword>
<dbReference type="SUPFAM" id="SSF46894">
    <property type="entry name" value="C-terminal effector domain of the bipartite response regulators"/>
    <property type="match status" value="1"/>
</dbReference>
<dbReference type="CDD" id="cd17574">
    <property type="entry name" value="REC_OmpR"/>
    <property type="match status" value="1"/>
</dbReference>
<dbReference type="GO" id="GO:0000976">
    <property type="term" value="F:transcription cis-regulatory region binding"/>
    <property type="evidence" value="ECO:0007669"/>
    <property type="project" value="TreeGrafter"/>
</dbReference>
<feature type="DNA-binding region" description="OmpR/PhoB-type" evidence="7">
    <location>
        <begin position="126"/>
        <end position="224"/>
    </location>
</feature>
<dbReference type="InterPro" id="IPR011006">
    <property type="entry name" value="CheY-like_superfamily"/>
</dbReference>
<dbReference type="Proteomes" id="UP000032300">
    <property type="component" value="Chromosome"/>
</dbReference>
<evidence type="ECO:0000256" key="2">
    <source>
        <dbReference type="ARBA" id="ARBA00023012"/>
    </source>
</evidence>
<dbReference type="AlphaFoldDB" id="A0A7U4J895"/>
<dbReference type="Pfam" id="PF00072">
    <property type="entry name" value="Response_reg"/>
    <property type="match status" value="1"/>
</dbReference>
<dbReference type="InterPro" id="IPR001867">
    <property type="entry name" value="OmpR/PhoB-type_DNA-bd"/>
</dbReference>
<dbReference type="InterPro" id="IPR039420">
    <property type="entry name" value="WalR-like"/>
</dbReference>
<dbReference type="Gene3D" id="6.10.250.690">
    <property type="match status" value="1"/>
</dbReference>
<evidence type="ECO:0000313" key="11">
    <source>
        <dbReference type="Proteomes" id="UP000032300"/>
    </source>
</evidence>
<dbReference type="GO" id="GO:0006355">
    <property type="term" value="P:regulation of DNA-templated transcription"/>
    <property type="evidence" value="ECO:0007669"/>
    <property type="project" value="InterPro"/>
</dbReference>
<dbReference type="Gene3D" id="1.10.10.10">
    <property type="entry name" value="Winged helix-like DNA-binding domain superfamily/Winged helix DNA-binding domain"/>
    <property type="match status" value="1"/>
</dbReference>
<evidence type="ECO:0000259" key="8">
    <source>
        <dbReference type="PROSITE" id="PS50110"/>
    </source>
</evidence>
<dbReference type="PROSITE" id="PS50110">
    <property type="entry name" value="RESPONSE_REGULATORY"/>
    <property type="match status" value="1"/>
</dbReference>
<dbReference type="InterPro" id="IPR036388">
    <property type="entry name" value="WH-like_DNA-bd_sf"/>
</dbReference>
<keyword evidence="3" id="KW-0805">Transcription regulation</keyword>
<keyword evidence="5" id="KW-0804">Transcription</keyword>
<dbReference type="EMBL" id="CP010836">
    <property type="protein sequence ID" value="AJP72092.1"/>
    <property type="molecule type" value="Genomic_DNA"/>
</dbReference>
<dbReference type="Gene3D" id="3.40.50.2300">
    <property type="match status" value="1"/>
</dbReference>
<evidence type="ECO:0000256" key="3">
    <source>
        <dbReference type="ARBA" id="ARBA00023015"/>
    </source>
</evidence>
<evidence type="ECO:0000256" key="6">
    <source>
        <dbReference type="PROSITE-ProRule" id="PRU00169"/>
    </source>
</evidence>
<dbReference type="InterPro" id="IPR016032">
    <property type="entry name" value="Sig_transdc_resp-reg_C-effctor"/>
</dbReference>
<dbReference type="PANTHER" id="PTHR48111:SF4">
    <property type="entry name" value="DNA-BINDING DUAL TRANSCRIPTIONAL REGULATOR OMPR"/>
    <property type="match status" value="1"/>
</dbReference>
<dbReference type="Pfam" id="PF00486">
    <property type="entry name" value="Trans_reg_C"/>
    <property type="match status" value="1"/>
</dbReference>
<name>A0A7U4J895_9SPHN</name>
<dbReference type="GO" id="GO:0032993">
    <property type="term" value="C:protein-DNA complex"/>
    <property type="evidence" value="ECO:0007669"/>
    <property type="project" value="TreeGrafter"/>
</dbReference>
<protein>
    <submittedName>
        <fullName evidence="10">Transcriptional regulator</fullName>
    </submittedName>
</protein>
<sequence length="229" mass="25532">MSKVLVVDDDISIRTLLANSLSAHGYDVCTAANTIEMNQALVRTPVDLIILDVMMPGEDGLSACRRLVDDGGPPVVLFSALGEEQDRIAGLEFGADYYLTKTCTPREVLANVRAVLRRQERPVTRPERYSFGEWTIDLSSNELLDGHATLIDLTDGEFAVLRAFVQHPRRVLSRDALLELSRGRDSEAFGRAIDIQVSRLRRKLRAPGDDVIRTVKHEGYLFSPQVQRA</sequence>
<proteinExistence type="predicted"/>
<dbReference type="GO" id="GO:0000156">
    <property type="term" value="F:phosphorelay response regulator activity"/>
    <property type="evidence" value="ECO:0007669"/>
    <property type="project" value="TreeGrafter"/>
</dbReference>
<keyword evidence="1 6" id="KW-0597">Phosphoprotein</keyword>
<dbReference type="CDD" id="cd00383">
    <property type="entry name" value="trans_reg_C"/>
    <property type="match status" value="1"/>
</dbReference>
<feature type="domain" description="Response regulatory" evidence="8">
    <location>
        <begin position="3"/>
        <end position="116"/>
    </location>
</feature>
<dbReference type="SMART" id="SM00448">
    <property type="entry name" value="REC"/>
    <property type="match status" value="1"/>
</dbReference>
<dbReference type="GO" id="GO:0005829">
    <property type="term" value="C:cytosol"/>
    <property type="evidence" value="ECO:0007669"/>
    <property type="project" value="TreeGrafter"/>
</dbReference>
<feature type="domain" description="OmpR/PhoB-type" evidence="9">
    <location>
        <begin position="126"/>
        <end position="224"/>
    </location>
</feature>
<keyword evidence="2" id="KW-0902">Two-component regulatory system</keyword>
<evidence type="ECO:0000259" key="9">
    <source>
        <dbReference type="PROSITE" id="PS51755"/>
    </source>
</evidence>
<evidence type="ECO:0000256" key="1">
    <source>
        <dbReference type="ARBA" id="ARBA00022553"/>
    </source>
</evidence>
<dbReference type="SMART" id="SM00862">
    <property type="entry name" value="Trans_reg_C"/>
    <property type="match status" value="1"/>
</dbReference>
<organism evidence="10 11">
    <name type="scientific">Sphingomonas hengshuiensis</name>
    <dbReference type="NCBI Taxonomy" id="1609977"/>
    <lineage>
        <taxon>Bacteria</taxon>
        <taxon>Pseudomonadati</taxon>
        <taxon>Pseudomonadota</taxon>
        <taxon>Alphaproteobacteria</taxon>
        <taxon>Sphingomonadales</taxon>
        <taxon>Sphingomonadaceae</taxon>
        <taxon>Sphingomonas</taxon>
    </lineage>
</organism>
<reference evidence="10 11" key="2">
    <citation type="submission" date="2015-02" db="EMBL/GenBank/DDBJ databases">
        <title>The complete genome of Sphingomonas hengshuiensis sp. WHSC-8 isolated from soil of Hengshui Lake.</title>
        <authorList>
            <person name="Wei S."/>
            <person name="Guo J."/>
            <person name="Su C."/>
            <person name="Wu R."/>
            <person name="Zhang Z."/>
            <person name="Liang K."/>
            <person name="Li H."/>
            <person name="Wang T."/>
            <person name="Liu H."/>
            <person name="Zhang C."/>
            <person name="Li Z."/>
            <person name="Wang Q."/>
            <person name="Meng J."/>
        </authorList>
    </citation>
    <scope>NUCLEOTIDE SEQUENCE [LARGE SCALE GENOMIC DNA]</scope>
    <source>
        <strain evidence="10 11">WHSC-8</strain>
    </source>
</reference>